<gene>
    <name evidence="9" type="ORF">SMTD_LOCUS17189</name>
</gene>
<dbReference type="Gene3D" id="1.10.510.10">
    <property type="entry name" value="Transferase(Phosphotransferase) domain 1"/>
    <property type="match status" value="1"/>
</dbReference>
<dbReference type="GO" id="GO:0008353">
    <property type="term" value="F:RNA polymerase II CTD heptapeptide repeat kinase activity"/>
    <property type="evidence" value="ECO:0007669"/>
    <property type="project" value="TreeGrafter"/>
</dbReference>
<dbReference type="Gene3D" id="3.30.200.20">
    <property type="entry name" value="Phosphorylase Kinase, domain 1"/>
    <property type="match status" value="2"/>
</dbReference>
<evidence type="ECO:0000256" key="2">
    <source>
        <dbReference type="ARBA" id="ARBA00006485"/>
    </source>
</evidence>
<proteinExistence type="inferred from homology"/>
<dbReference type="InterPro" id="IPR050108">
    <property type="entry name" value="CDK"/>
</dbReference>
<dbReference type="FunFam" id="1.10.510.10:FF:000624">
    <property type="entry name" value="Mitogen-activated protein kinase"/>
    <property type="match status" value="1"/>
</dbReference>
<keyword evidence="4" id="KW-0808">Transferase</keyword>
<keyword evidence="6" id="KW-0418">Kinase</keyword>
<evidence type="ECO:0000256" key="6">
    <source>
        <dbReference type="ARBA" id="ARBA00022777"/>
    </source>
</evidence>
<dbReference type="STRING" id="31246.A0A183PS54"/>
<evidence type="ECO:0000256" key="1">
    <source>
        <dbReference type="ARBA" id="ARBA00004123"/>
    </source>
</evidence>
<evidence type="ECO:0000313" key="10">
    <source>
        <dbReference type="Proteomes" id="UP000269396"/>
    </source>
</evidence>
<dbReference type="EMBL" id="UZAL01038322">
    <property type="protein sequence ID" value="VDP73426.1"/>
    <property type="molecule type" value="Genomic_DNA"/>
</dbReference>
<dbReference type="PANTHER" id="PTHR24056">
    <property type="entry name" value="CELL DIVISION PROTEIN KINASE"/>
    <property type="match status" value="1"/>
</dbReference>
<evidence type="ECO:0000256" key="5">
    <source>
        <dbReference type="ARBA" id="ARBA00022741"/>
    </source>
</evidence>
<dbReference type="InterPro" id="IPR000719">
    <property type="entry name" value="Prot_kinase_dom"/>
</dbReference>
<dbReference type="Pfam" id="PF00069">
    <property type="entry name" value="Pkinase"/>
    <property type="match status" value="1"/>
</dbReference>
<keyword evidence="5" id="KW-0547">Nucleotide-binding</keyword>
<evidence type="ECO:0000313" key="9">
    <source>
        <dbReference type="EMBL" id="VDP73426.1"/>
    </source>
</evidence>
<reference evidence="9 10" key="1">
    <citation type="submission" date="2018-11" db="EMBL/GenBank/DDBJ databases">
        <authorList>
            <consortium name="Pathogen Informatics"/>
        </authorList>
    </citation>
    <scope>NUCLEOTIDE SEQUENCE [LARGE SCALE GENOMIC DNA]</scope>
    <source>
        <strain>Denwood</strain>
        <strain evidence="10">Zambia</strain>
    </source>
</reference>
<dbReference type="Proteomes" id="UP000269396">
    <property type="component" value="Unassembled WGS sequence"/>
</dbReference>
<dbReference type="InterPro" id="IPR017441">
    <property type="entry name" value="Protein_kinase_ATP_BS"/>
</dbReference>
<evidence type="ECO:0000256" key="4">
    <source>
        <dbReference type="ARBA" id="ARBA00022679"/>
    </source>
</evidence>
<comment type="similarity">
    <text evidence="2">Belongs to the protein kinase superfamily. CMGC Ser/Thr protein kinase family. CDC2/CDKX subfamily.</text>
</comment>
<name>A0A183PS54_9TREM</name>
<sequence length="225" mass="26200">MDDCELDLLLKELEADYTDALKYVDRELEKKTTTLVVDDYERLQKIGQGTFGEVFKVRHRVTKQHYALKRLKTEQETEGVTAPSSNYRYEFYLLFDICEHDLAGLLAQKVEFSLPVKKSIMQQLLTGLYFLHKNNVLHRDLKTSNILIDREGVLKIADFGLARLTVTSIRPDRASRYTGRVVTLWYRPPEILLNDRYYGRPVDIWGAGCIMAELWTNYPIMQVSN</sequence>
<comment type="subcellular location">
    <subcellularLocation>
        <location evidence="1">Nucleus</location>
    </subcellularLocation>
</comment>
<evidence type="ECO:0000256" key="8">
    <source>
        <dbReference type="ARBA" id="ARBA00023242"/>
    </source>
</evidence>
<dbReference type="GO" id="GO:0004693">
    <property type="term" value="F:cyclin-dependent protein serine/threonine kinase activity"/>
    <property type="evidence" value="ECO:0007669"/>
    <property type="project" value="TreeGrafter"/>
</dbReference>
<keyword evidence="7" id="KW-0067">ATP-binding</keyword>
<keyword evidence="8" id="KW-0539">Nucleus</keyword>
<dbReference type="SUPFAM" id="SSF56112">
    <property type="entry name" value="Protein kinase-like (PK-like)"/>
    <property type="match status" value="1"/>
</dbReference>
<evidence type="ECO:0000256" key="3">
    <source>
        <dbReference type="ARBA" id="ARBA00022527"/>
    </source>
</evidence>
<keyword evidence="10" id="KW-1185">Reference proteome</keyword>
<evidence type="ECO:0000256" key="7">
    <source>
        <dbReference type="ARBA" id="ARBA00022840"/>
    </source>
</evidence>
<dbReference type="PROSITE" id="PS00107">
    <property type="entry name" value="PROTEIN_KINASE_ATP"/>
    <property type="match status" value="1"/>
</dbReference>
<protein>
    <submittedName>
        <fullName evidence="9">Uncharacterized protein</fullName>
    </submittedName>
</protein>
<dbReference type="InterPro" id="IPR008271">
    <property type="entry name" value="Ser/Thr_kinase_AS"/>
</dbReference>
<dbReference type="GO" id="GO:0005634">
    <property type="term" value="C:nucleus"/>
    <property type="evidence" value="ECO:0007669"/>
    <property type="project" value="UniProtKB-SubCell"/>
</dbReference>
<dbReference type="SMART" id="SM00220">
    <property type="entry name" value="S_TKc"/>
    <property type="match status" value="1"/>
</dbReference>
<dbReference type="PANTHER" id="PTHR24056:SF233">
    <property type="entry name" value="CYCLIN-DEPENDENT KINASE 9"/>
    <property type="match status" value="1"/>
</dbReference>
<dbReference type="PROSITE" id="PS00108">
    <property type="entry name" value="PROTEIN_KINASE_ST"/>
    <property type="match status" value="1"/>
</dbReference>
<dbReference type="PROSITE" id="PS50011">
    <property type="entry name" value="PROTEIN_KINASE_DOM"/>
    <property type="match status" value="1"/>
</dbReference>
<accession>A0A183PS54</accession>
<dbReference type="AlphaFoldDB" id="A0A183PS54"/>
<keyword evidence="3" id="KW-0723">Serine/threonine-protein kinase</keyword>
<dbReference type="GO" id="GO:0005524">
    <property type="term" value="F:ATP binding"/>
    <property type="evidence" value="ECO:0007669"/>
    <property type="project" value="UniProtKB-UniRule"/>
</dbReference>
<dbReference type="InterPro" id="IPR011009">
    <property type="entry name" value="Kinase-like_dom_sf"/>
</dbReference>
<organism evidence="9 10">
    <name type="scientific">Schistosoma mattheei</name>
    <dbReference type="NCBI Taxonomy" id="31246"/>
    <lineage>
        <taxon>Eukaryota</taxon>
        <taxon>Metazoa</taxon>
        <taxon>Spiralia</taxon>
        <taxon>Lophotrochozoa</taxon>
        <taxon>Platyhelminthes</taxon>
        <taxon>Trematoda</taxon>
        <taxon>Digenea</taxon>
        <taxon>Strigeidida</taxon>
        <taxon>Schistosomatoidea</taxon>
        <taxon>Schistosomatidae</taxon>
        <taxon>Schistosoma</taxon>
    </lineage>
</organism>